<evidence type="ECO:0000313" key="3">
    <source>
        <dbReference type="EMBL" id="BAT27993.1"/>
    </source>
</evidence>
<keyword evidence="2" id="KW-0732">Signal</keyword>
<dbReference type="PROSITE" id="PS51257">
    <property type="entry name" value="PROKAR_LIPOPROTEIN"/>
    <property type="match status" value="1"/>
</dbReference>
<feature type="region of interest" description="Disordered" evidence="1">
    <location>
        <begin position="91"/>
        <end position="134"/>
    </location>
</feature>
<dbReference type="RefSeq" id="WP_157070092.1">
    <property type="nucleotide sequence ID" value="NZ_BBWR01000010.1"/>
</dbReference>
<proteinExistence type="predicted"/>
<sequence length="134" mass="14606">MRSSVLSCLVFAVLAGCVSNEQADDNRCKSIGASPGSDTYVQCRMWAQTERRKESEFDQQMLSKLNQPQTGNRDAFCMGFTNGYMNGYNQTSPSSISASAVPSCPPQPPQYGPTNDIDQGYQVGQQMGRSDGRS</sequence>
<evidence type="ECO:0000256" key="1">
    <source>
        <dbReference type="SAM" id="MobiDB-lite"/>
    </source>
</evidence>
<feature type="compositionally biased region" description="Polar residues" evidence="1">
    <location>
        <begin position="112"/>
        <end position="128"/>
    </location>
</feature>
<name>A0A0N7KXV7_9HYPH</name>
<feature type="signal peptide" evidence="2">
    <location>
        <begin position="1"/>
        <end position="23"/>
    </location>
</feature>
<evidence type="ECO:0000256" key="2">
    <source>
        <dbReference type="SAM" id="SignalP"/>
    </source>
</evidence>
<dbReference type="AlphaFoldDB" id="A0A0N7KXV7"/>
<dbReference type="OrthoDB" id="5984161at2"/>
<organism evidence="3">
    <name type="scientific">Aureimonas frigidaquae</name>
    <dbReference type="NCBI Taxonomy" id="424757"/>
    <lineage>
        <taxon>Bacteria</taxon>
        <taxon>Pseudomonadati</taxon>
        <taxon>Pseudomonadota</taxon>
        <taxon>Alphaproteobacteria</taxon>
        <taxon>Hyphomicrobiales</taxon>
        <taxon>Aurantimonadaceae</taxon>
        <taxon>Aureimonas</taxon>
    </lineage>
</organism>
<accession>A0A0N7KXV7</accession>
<feature type="chain" id="PRO_5006014969" description="Lipoprotein" evidence="2">
    <location>
        <begin position="24"/>
        <end position="134"/>
    </location>
</feature>
<feature type="compositionally biased region" description="Low complexity" evidence="1">
    <location>
        <begin position="92"/>
        <end position="102"/>
    </location>
</feature>
<dbReference type="EMBL" id="LC066376">
    <property type="protein sequence ID" value="BAT27993.1"/>
    <property type="molecule type" value="Genomic_DNA"/>
</dbReference>
<reference evidence="3" key="1">
    <citation type="journal article" date="2015" name="Proc. Natl. Acad. Sci. U.S.A.">
        <title>Bacterial clade with the ribosomal RNA operon on a small plasmid rather than the chromosome.</title>
        <authorList>
            <person name="Anda M."/>
            <person name="Ohtsubo Y."/>
            <person name="Okubo T."/>
            <person name="Sugawara M."/>
            <person name="Nagata Y."/>
            <person name="Tsuda M."/>
            <person name="Minamisawa K."/>
            <person name="Mitsui H."/>
        </authorList>
    </citation>
    <scope>NUCLEOTIDE SEQUENCE</scope>
    <source>
        <strain evidence="3">JCM 14755</strain>
    </source>
</reference>
<evidence type="ECO:0008006" key="4">
    <source>
        <dbReference type="Google" id="ProtNLM"/>
    </source>
</evidence>
<protein>
    <recommendedName>
        <fullName evidence="4">Lipoprotein</fullName>
    </recommendedName>
</protein>